<dbReference type="InterPro" id="IPR038765">
    <property type="entry name" value="Papain-like_cys_pep_sf"/>
</dbReference>
<dbReference type="PANTHER" id="PTHR11786:SF0">
    <property type="entry name" value="ARYLAMINE N-ACETYLTRANSFERASE 4-RELATED"/>
    <property type="match status" value="1"/>
</dbReference>
<dbReference type="Pfam" id="PF00797">
    <property type="entry name" value="Acetyltransf_2"/>
    <property type="match status" value="1"/>
</dbReference>
<comment type="similarity">
    <text evidence="1">Belongs to the arylamine N-acetyltransferase family.</text>
</comment>
<protein>
    <submittedName>
        <fullName evidence="2">Uncharacterized protein</fullName>
    </submittedName>
</protein>
<name>C5FUI6_ARTOC</name>
<dbReference type="EMBL" id="DS995706">
    <property type="protein sequence ID" value="EEQ33570.1"/>
    <property type="molecule type" value="Genomic_DNA"/>
</dbReference>
<dbReference type="GO" id="GO:0016407">
    <property type="term" value="F:acetyltransferase activity"/>
    <property type="evidence" value="ECO:0007669"/>
    <property type="project" value="InterPro"/>
</dbReference>
<dbReference type="GeneID" id="9227305"/>
<dbReference type="InterPro" id="IPR053710">
    <property type="entry name" value="Arylamine_NAT_domain_sf"/>
</dbReference>
<dbReference type="OrthoDB" id="10260017at2759"/>
<dbReference type="eggNOG" id="ENOG502RVZB">
    <property type="taxonomic scope" value="Eukaryota"/>
</dbReference>
<sequence length="333" mass="38021">MSGIPNTRMNGLPTFTREQLVEYFNRTYQCQSDVGERKLNEIEQLVKSDPREALFSLQRRHLATFPFSNLVLHYSQHQSISLDPDVLFHKMVERGLGGYCVENTGLLAIVLRTLGFKFYCGGARVSKNLVPGPENAKFTGFSHQVLIVTIKDVKYMVDVGFGPQGPTQPLVMNEGEPVLSGIAQMSLVRKQLSINTDPEQRPWVYQFRKDPNSEWVMAYCFYEIEFISEDYDLMNWWASKHPTSPFTQGFIFTKFTLNKAEDGIDGVLMLLKNIVKRNHNGKAEILKTLRSEEERVAALKEFFDVHLQPMEIRGIRGKSTEIAKAYESFGDSS</sequence>
<dbReference type="PANTHER" id="PTHR11786">
    <property type="entry name" value="N-HYDROXYARYLAMINE O-ACETYLTRANSFERASE"/>
    <property type="match status" value="1"/>
</dbReference>
<dbReference type="OMA" id="AYCFYEI"/>
<dbReference type="InterPro" id="IPR001447">
    <property type="entry name" value="Arylamine_N-AcTrfase"/>
</dbReference>
<dbReference type="SUPFAM" id="SSF54001">
    <property type="entry name" value="Cysteine proteinases"/>
    <property type="match status" value="1"/>
</dbReference>
<dbReference type="STRING" id="554155.C5FUI6"/>
<proteinExistence type="inferred from homology"/>
<evidence type="ECO:0000313" key="2">
    <source>
        <dbReference type="EMBL" id="EEQ33570.1"/>
    </source>
</evidence>
<dbReference type="Proteomes" id="UP000002035">
    <property type="component" value="Unassembled WGS sequence"/>
</dbReference>
<dbReference type="Gene3D" id="3.30.2140.20">
    <property type="match status" value="1"/>
</dbReference>
<dbReference type="VEuPathDB" id="FungiDB:MCYG_06389"/>
<gene>
    <name evidence="2" type="ORF">MCYG_06389</name>
</gene>
<keyword evidence="3" id="KW-1185">Reference proteome</keyword>
<dbReference type="HOGENOM" id="CLU_049918_2_0_1"/>
<evidence type="ECO:0000313" key="3">
    <source>
        <dbReference type="Proteomes" id="UP000002035"/>
    </source>
</evidence>
<organism evidence="2 3">
    <name type="scientific">Arthroderma otae (strain ATCC MYA-4605 / CBS 113480)</name>
    <name type="common">Microsporum canis</name>
    <dbReference type="NCBI Taxonomy" id="554155"/>
    <lineage>
        <taxon>Eukaryota</taxon>
        <taxon>Fungi</taxon>
        <taxon>Dikarya</taxon>
        <taxon>Ascomycota</taxon>
        <taxon>Pezizomycotina</taxon>
        <taxon>Eurotiomycetes</taxon>
        <taxon>Eurotiomycetidae</taxon>
        <taxon>Onygenales</taxon>
        <taxon>Arthrodermataceae</taxon>
        <taxon>Microsporum</taxon>
    </lineage>
</organism>
<accession>C5FUI6</accession>
<evidence type="ECO:0000256" key="1">
    <source>
        <dbReference type="ARBA" id="ARBA00006547"/>
    </source>
</evidence>
<dbReference type="RefSeq" id="XP_002844425.1">
    <property type="nucleotide sequence ID" value="XM_002844379.1"/>
</dbReference>
<dbReference type="AlphaFoldDB" id="C5FUI6"/>
<reference evidence="3" key="1">
    <citation type="journal article" date="2012" name="MBio">
        <title>Comparative genome analysis of Trichophyton rubrum and related dermatophytes reveals candidate genes involved in infection.</title>
        <authorList>
            <person name="Martinez D.A."/>
            <person name="Oliver B.G."/>
            <person name="Graeser Y."/>
            <person name="Goldberg J.M."/>
            <person name="Li W."/>
            <person name="Martinez-Rossi N.M."/>
            <person name="Monod M."/>
            <person name="Shelest E."/>
            <person name="Barton R.C."/>
            <person name="Birch E."/>
            <person name="Brakhage A.A."/>
            <person name="Chen Z."/>
            <person name="Gurr S.J."/>
            <person name="Heiman D."/>
            <person name="Heitman J."/>
            <person name="Kosti I."/>
            <person name="Rossi A."/>
            <person name="Saif S."/>
            <person name="Samalova M."/>
            <person name="Saunders C.W."/>
            <person name="Shea T."/>
            <person name="Summerbell R.C."/>
            <person name="Xu J."/>
            <person name="Young S."/>
            <person name="Zeng Q."/>
            <person name="Birren B.W."/>
            <person name="Cuomo C.A."/>
            <person name="White T.C."/>
        </authorList>
    </citation>
    <scope>NUCLEOTIDE SEQUENCE [LARGE SCALE GENOMIC DNA]</scope>
    <source>
        <strain evidence="3">ATCC MYA-4605 / CBS 113480</strain>
    </source>
</reference>